<dbReference type="Gene3D" id="3.40.470.10">
    <property type="entry name" value="Uracil-DNA glycosylase-like domain"/>
    <property type="match status" value="1"/>
</dbReference>
<evidence type="ECO:0000259" key="2">
    <source>
        <dbReference type="SMART" id="SM00986"/>
    </source>
</evidence>
<feature type="compositionally biased region" description="Basic and acidic residues" evidence="1">
    <location>
        <begin position="13"/>
        <end position="22"/>
    </location>
</feature>
<dbReference type="InterPro" id="IPR036895">
    <property type="entry name" value="Uracil-DNA_glycosylase-like_sf"/>
</dbReference>
<dbReference type="AlphaFoldDB" id="A0A438ADI5"/>
<protein>
    <submittedName>
        <fullName evidence="3">Uracil-DNA glycosylase family protein</fullName>
    </submittedName>
</protein>
<dbReference type="PANTHER" id="PTHR42160">
    <property type="entry name" value="URACIL-DNA GLYCOSYLASE SUPERFAMILY PROTEIN"/>
    <property type="match status" value="1"/>
</dbReference>
<dbReference type="CDD" id="cd10033">
    <property type="entry name" value="UDG_like"/>
    <property type="match status" value="1"/>
</dbReference>
<dbReference type="InterPro" id="IPR005122">
    <property type="entry name" value="Uracil-DNA_glycosylase-like"/>
</dbReference>
<dbReference type="Pfam" id="PF03167">
    <property type="entry name" value="UDG"/>
    <property type="match status" value="1"/>
</dbReference>
<feature type="domain" description="Uracil-DNA glycosylase-like" evidence="2">
    <location>
        <begin position="55"/>
        <end position="211"/>
    </location>
</feature>
<dbReference type="SMART" id="SM00987">
    <property type="entry name" value="UreE_C"/>
    <property type="match status" value="1"/>
</dbReference>
<evidence type="ECO:0000256" key="1">
    <source>
        <dbReference type="SAM" id="MobiDB-lite"/>
    </source>
</evidence>
<dbReference type="EMBL" id="RQXX01000008">
    <property type="protein sequence ID" value="RVV96760.1"/>
    <property type="molecule type" value="Genomic_DNA"/>
</dbReference>
<dbReference type="RefSeq" id="WP_127907804.1">
    <property type="nucleotide sequence ID" value="NZ_RQXX01000008.1"/>
</dbReference>
<name>A0A438ADI5_9RHOB</name>
<reference evidence="3 4" key="1">
    <citation type="submission" date="2018-11" db="EMBL/GenBank/DDBJ databases">
        <title>Mesobaculum littorinae gen. nov., sp. nov., isolated from Littorina scabra that represents a novel genus of the order Rhodobacteraceae.</title>
        <authorList>
            <person name="Li F."/>
        </authorList>
    </citation>
    <scope>NUCLEOTIDE SEQUENCE [LARGE SCALE GENOMIC DNA]</scope>
    <source>
        <strain evidence="3 4">M0103</strain>
    </source>
</reference>
<dbReference type="SMART" id="SM00986">
    <property type="entry name" value="UDG"/>
    <property type="match status" value="1"/>
</dbReference>
<dbReference type="InterPro" id="IPR047124">
    <property type="entry name" value="HI_0220.2"/>
</dbReference>
<evidence type="ECO:0000313" key="4">
    <source>
        <dbReference type="Proteomes" id="UP000285908"/>
    </source>
</evidence>
<accession>A0A438ADI5</accession>
<dbReference type="PANTHER" id="PTHR42160:SF1">
    <property type="entry name" value="URACIL-DNA GLYCOSYLASE SUPERFAMILY PROTEIN"/>
    <property type="match status" value="1"/>
</dbReference>
<sequence length="219" mass="24312">MTDAAKTGAAGRWADDADRGQEGGDSTDLTRSLAGCRICADRFAATATHHAPNPVLWFRPGARILIASQAPGLRVHEANTPFWDQSGKRLRQWLGVSDDEFYDRSRVAIVPMAFCFPGYDAKGGDLPPPPICATTWRRQVLGSLPDIRLTVLIGGYAQKWHLGTREGVTATVARWREHAPGVFPLPHPSWRNTAWLKRNPWFEDELVPVLRTHVREALG</sequence>
<keyword evidence="4" id="KW-1185">Reference proteome</keyword>
<organism evidence="3 4">
    <name type="scientific">Mesobaculum littorinae</name>
    <dbReference type="NCBI Taxonomy" id="2486419"/>
    <lineage>
        <taxon>Bacteria</taxon>
        <taxon>Pseudomonadati</taxon>
        <taxon>Pseudomonadota</taxon>
        <taxon>Alphaproteobacteria</taxon>
        <taxon>Rhodobacterales</taxon>
        <taxon>Roseobacteraceae</taxon>
        <taxon>Mesobaculum</taxon>
    </lineage>
</organism>
<feature type="region of interest" description="Disordered" evidence="1">
    <location>
        <begin position="1"/>
        <end position="28"/>
    </location>
</feature>
<dbReference type="Proteomes" id="UP000285908">
    <property type="component" value="Unassembled WGS sequence"/>
</dbReference>
<evidence type="ECO:0000313" key="3">
    <source>
        <dbReference type="EMBL" id="RVV96760.1"/>
    </source>
</evidence>
<gene>
    <name evidence="3" type="ORF">EKE94_16835</name>
</gene>
<dbReference type="SUPFAM" id="SSF52141">
    <property type="entry name" value="Uracil-DNA glycosylase-like"/>
    <property type="match status" value="1"/>
</dbReference>
<dbReference type="OrthoDB" id="9789139at2"/>
<comment type="caution">
    <text evidence="3">The sequence shown here is derived from an EMBL/GenBank/DDBJ whole genome shotgun (WGS) entry which is preliminary data.</text>
</comment>
<proteinExistence type="predicted"/>